<protein>
    <recommendedName>
        <fullName evidence="1">Reverse transcriptase domain-containing protein</fullName>
    </recommendedName>
</protein>
<dbReference type="AlphaFoldDB" id="A0A6V7JMU5"/>
<feature type="domain" description="Reverse transcriptase" evidence="1">
    <location>
        <begin position="122"/>
        <end position="200"/>
    </location>
</feature>
<accession>A0A6V7JMU5</accession>
<dbReference type="InterPro" id="IPR043502">
    <property type="entry name" value="DNA/RNA_pol_sf"/>
</dbReference>
<dbReference type="EMBL" id="CADCXW020000017">
    <property type="protein sequence ID" value="CAD1551446.1"/>
    <property type="molecule type" value="Genomic_DNA"/>
</dbReference>
<dbReference type="PANTHER" id="PTHR19446">
    <property type="entry name" value="REVERSE TRANSCRIPTASES"/>
    <property type="match status" value="1"/>
</dbReference>
<evidence type="ECO:0000259" key="1">
    <source>
        <dbReference type="Pfam" id="PF00078"/>
    </source>
</evidence>
<evidence type="ECO:0000313" key="2">
    <source>
        <dbReference type="EMBL" id="CAD1551446.1"/>
    </source>
</evidence>
<dbReference type="SUPFAM" id="SSF56672">
    <property type="entry name" value="DNA/RNA polymerases"/>
    <property type="match status" value="1"/>
</dbReference>
<dbReference type="GO" id="GO:0071897">
    <property type="term" value="P:DNA biosynthetic process"/>
    <property type="evidence" value="ECO:0007669"/>
    <property type="project" value="UniProtKB-ARBA"/>
</dbReference>
<organism evidence="2">
    <name type="scientific">Bracon brevicornis</name>
    <dbReference type="NCBI Taxonomy" id="1563983"/>
    <lineage>
        <taxon>Eukaryota</taxon>
        <taxon>Metazoa</taxon>
        <taxon>Ecdysozoa</taxon>
        <taxon>Arthropoda</taxon>
        <taxon>Hexapoda</taxon>
        <taxon>Insecta</taxon>
        <taxon>Pterygota</taxon>
        <taxon>Neoptera</taxon>
        <taxon>Endopterygota</taxon>
        <taxon>Hymenoptera</taxon>
        <taxon>Apocrita</taxon>
        <taxon>Ichneumonoidea</taxon>
        <taxon>Braconidae</taxon>
        <taxon>Braconinae</taxon>
        <taxon>Bracon</taxon>
    </lineage>
</organism>
<dbReference type="InterPro" id="IPR000477">
    <property type="entry name" value="RT_dom"/>
</dbReference>
<reference evidence="2" key="1">
    <citation type="submission" date="2020-07" db="EMBL/GenBank/DDBJ databases">
        <authorList>
            <person name="Ferguson B K."/>
        </authorList>
    </citation>
    <scope>NUCLEOTIDE SEQUENCE</scope>
    <source>
        <strain evidence="2">L06</strain>
    </source>
</reference>
<dbReference type="Pfam" id="PF00078">
    <property type="entry name" value="RVT_1"/>
    <property type="match status" value="1"/>
</dbReference>
<name>A0A6V7JMU5_9HYME</name>
<sequence>MIEEENDIANEFSKYFIESVREIVDSIERKNVDLNEDNYTNEKFDSFQMVTNEIRKQIITDLAHKSGTKEGISSDIKKIVANTINDDLIDVYNDSLSQGHVPIECKHSQITPIQKIKGTNKAEEFRPINLLQQHEKVLEKIVAQQLTEYFEKNNLFTDEQYGFRAGRSCEQAVQKTVSEWKKKIEEDCIVSTVFIDLKKGVRNSRQNYIIEKT</sequence>
<gene>
    <name evidence="2" type="ORF">BBRV_LOCUS52733</name>
</gene>
<proteinExistence type="predicted"/>